<reference evidence="2 5" key="2">
    <citation type="submission" date="2020-08" db="EMBL/GenBank/DDBJ databases">
        <title>Genomic Encyclopedia of Type Strains, Phase IV (KMG-IV): sequencing the most valuable type-strain genomes for metagenomic binning, comparative biology and taxonomic classification.</title>
        <authorList>
            <person name="Goeker M."/>
        </authorList>
    </citation>
    <scope>NUCLEOTIDE SEQUENCE [LARGE SCALE GENOMIC DNA]</scope>
    <source>
        <strain evidence="2 5">DSM 12421</strain>
    </source>
</reference>
<feature type="transmembrane region" description="Helical" evidence="1">
    <location>
        <begin position="163"/>
        <end position="187"/>
    </location>
</feature>
<protein>
    <submittedName>
        <fullName evidence="2">Asparagine N-glycosylation enzyme membrane subunit Stt3</fullName>
    </submittedName>
</protein>
<feature type="transmembrane region" description="Helical" evidence="1">
    <location>
        <begin position="94"/>
        <end position="112"/>
    </location>
</feature>
<reference evidence="3 4" key="1">
    <citation type="submission" date="2019-10" db="EMBL/GenBank/DDBJ databases">
        <title>Genome Sequences from Six Type Strain Members of the Archaeal Family Sulfolobaceae: Acidianus ambivalens, Acidianus infernus, Metallosphaera prunae, Stygiolobus azoricus, Sulfolobus metallicus, and Sulfurisphaera ohwakuensis.</title>
        <authorList>
            <person name="Counts J.A."/>
            <person name="Kelly R.M."/>
        </authorList>
    </citation>
    <scope>NUCLEOTIDE SEQUENCE [LARGE SCALE GENOMIC DNA]</scope>
    <source>
        <strain evidence="3 4">TA-1</strain>
    </source>
</reference>
<feature type="transmembrane region" description="Helical" evidence="1">
    <location>
        <begin position="5"/>
        <end position="25"/>
    </location>
</feature>
<proteinExistence type="predicted"/>
<accession>A0A650CGM7</accession>
<feature type="transmembrane region" description="Helical" evidence="1">
    <location>
        <begin position="31"/>
        <end position="50"/>
    </location>
</feature>
<keyword evidence="1" id="KW-0812">Transmembrane</keyword>
<evidence type="ECO:0000313" key="5">
    <source>
        <dbReference type="Proteomes" id="UP000582213"/>
    </source>
</evidence>
<keyword evidence="1" id="KW-1133">Transmembrane helix</keyword>
<dbReference type="EMBL" id="JACHFY010000001">
    <property type="protein sequence ID" value="MBB5252673.1"/>
    <property type="molecule type" value="Genomic_DNA"/>
</dbReference>
<gene>
    <name evidence="3" type="ORF">D1869_06695</name>
    <name evidence="2" type="ORF">HNQ62_000391</name>
</gene>
<dbReference type="AlphaFoldDB" id="A0A650CGM7"/>
<organism evidence="3 4">
    <name type="scientific">Sulfurisphaera ohwakuensis</name>
    <dbReference type="NCBI Taxonomy" id="69656"/>
    <lineage>
        <taxon>Archaea</taxon>
        <taxon>Thermoproteota</taxon>
        <taxon>Thermoprotei</taxon>
        <taxon>Sulfolobales</taxon>
        <taxon>Sulfolobaceae</taxon>
        <taxon>Sulfurisphaera</taxon>
    </lineage>
</organism>
<keyword evidence="4" id="KW-1185">Reference proteome</keyword>
<dbReference type="GeneID" id="42800918"/>
<evidence type="ECO:0000313" key="2">
    <source>
        <dbReference type="EMBL" id="MBB5252673.1"/>
    </source>
</evidence>
<feature type="transmembrane region" description="Helical" evidence="1">
    <location>
        <begin position="70"/>
        <end position="88"/>
    </location>
</feature>
<keyword evidence="1" id="KW-0472">Membrane</keyword>
<dbReference type="KEGG" id="soh:D1869_06695"/>
<dbReference type="Proteomes" id="UP000582213">
    <property type="component" value="Unassembled WGS sequence"/>
</dbReference>
<evidence type="ECO:0000313" key="3">
    <source>
        <dbReference type="EMBL" id="QGR16898.1"/>
    </source>
</evidence>
<name>A0A650CGM7_SULOH</name>
<feature type="transmembrane region" description="Helical" evidence="1">
    <location>
        <begin position="124"/>
        <end position="151"/>
    </location>
</feature>
<dbReference type="Proteomes" id="UP000427373">
    <property type="component" value="Chromosome"/>
</dbReference>
<evidence type="ECO:0000256" key="1">
    <source>
        <dbReference type="SAM" id="Phobius"/>
    </source>
</evidence>
<dbReference type="RefSeq" id="WP_156014449.1">
    <property type="nucleotide sequence ID" value="NZ_CP045484.1"/>
</dbReference>
<sequence>MKCDVVSAIFHPSVVTFVVFLSVILYLNLGLIPLLVVTVFYSLLPFLIVLIMKELNFVSDIYVSKRNERIIPMILALISYVIGLLFLINDYFMFNVLLIYIINTLIILVVTLKFKISVHVSTTVGSISLLVFVLGFSFIFLYLFGILISYVRYKMKAHTLSQVISAWIFGPLSYIEFYIMFHTFFYVRT</sequence>
<dbReference type="OrthoDB" id="43136at2157"/>
<evidence type="ECO:0000313" key="4">
    <source>
        <dbReference type="Proteomes" id="UP000427373"/>
    </source>
</evidence>
<dbReference type="EMBL" id="CP045484">
    <property type="protein sequence ID" value="QGR16898.1"/>
    <property type="molecule type" value="Genomic_DNA"/>
</dbReference>